<dbReference type="Proteomes" id="UP001239994">
    <property type="component" value="Unassembled WGS sequence"/>
</dbReference>
<proteinExistence type="predicted"/>
<dbReference type="AlphaFoldDB" id="A0AAD8ZT69"/>
<gene>
    <name evidence="2" type="ORF">P4O66_019327</name>
</gene>
<feature type="region of interest" description="Disordered" evidence="1">
    <location>
        <begin position="196"/>
        <end position="240"/>
    </location>
</feature>
<evidence type="ECO:0000313" key="3">
    <source>
        <dbReference type="Proteomes" id="UP001239994"/>
    </source>
</evidence>
<comment type="caution">
    <text evidence="2">The sequence shown here is derived from an EMBL/GenBank/DDBJ whole genome shotgun (WGS) entry which is preliminary data.</text>
</comment>
<sequence>MSGARGSFKMSSAELKQQQAIQRSCALSRTYLLSSSMIPLPSGPSIGEGLKFPSLPTYHWTSMVPLSITEASIFTPGQQVLFQEFSQNRPSPWKHNSSLPLCKSFKNTEEPSETQHTIYTHFSHPLRPIPKKGQPIAPTQRLTIGQCDGLQPLVKRHCQLPHEDTLSVRGTHCLPSRPLSITATPAARIQLHVFLPVEGTEEEEDGDSKSADDDFMDDTDNKATKLWHQQRERKTPQPQQ</sequence>
<feature type="compositionally biased region" description="Basic and acidic residues" evidence="1">
    <location>
        <begin position="219"/>
        <end position="240"/>
    </location>
</feature>
<evidence type="ECO:0000256" key="1">
    <source>
        <dbReference type="SAM" id="MobiDB-lite"/>
    </source>
</evidence>
<evidence type="ECO:0000313" key="2">
    <source>
        <dbReference type="EMBL" id="KAK1804957.1"/>
    </source>
</evidence>
<protein>
    <submittedName>
        <fullName evidence="2">Uncharacterized protein</fullName>
    </submittedName>
</protein>
<name>A0AAD8ZT69_9TELE</name>
<accession>A0AAD8ZT69</accession>
<dbReference type="EMBL" id="JAROKS010000003">
    <property type="protein sequence ID" value="KAK1804957.1"/>
    <property type="molecule type" value="Genomic_DNA"/>
</dbReference>
<keyword evidence="3" id="KW-1185">Reference proteome</keyword>
<reference evidence="2" key="1">
    <citation type="submission" date="2023-03" db="EMBL/GenBank/DDBJ databases">
        <title>Electrophorus voltai genome.</title>
        <authorList>
            <person name="Bian C."/>
        </authorList>
    </citation>
    <scope>NUCLEOTIDE SEQUENCE</scope>
    <source>
        <strain evidence="2">CB-2022</strain>
        <tissue evidence="2">Muscle</tissue>
    </source>
</reference>
<organism evidence="2 3">
    <name type="scientific">Electrophorus voltai</name>
    <dbReference type="NCBI Taxonomy" id="2609070"/>
    <lineage>
        <taxon>Eukaryota</taxon>
        <taxon>Metazoa</taxon>
        <taxon>Chordata</taxon>
        <taxon>Craniata</taxon>
        <taxon>Vertebrata</taxon>
        <taxon>Euteleostomi</taxon>
        <taxon>Actinopterygii</taxon>
        <taxon>Neopterygii</taxon>
        <taxon>Teleostei</taxon>
        <taxon>Ostariophysi</taxon>
        <taxon>Gymnotiformes</taxon>
        <taxon>Gymnotoidei</taxon>
        <taxon>Gymnotidae</taxon>
        <taxon>Electrophorus</taxon>
    </lineage>
</organism>